<dbReference type="PATRIC" id="fig|718255.3.peg.944"/>
<sequence length="162" mass="19222">MEGNQMSRNTATGAKVKQERKITFKNKEHEIFYNTYLSKCSCQDSYHKTLIYCLGLSEDTRRNANRIYDFKTGFIKPECLQEGWQTSGSEKIVRIAFNLYTDGTPTTDEYKDTEAQITETRLYSISDIFCTGYARYFWEAIKIRYPDYCFYVDWEDMFYAED</sequence>
<dbReference type="Pfam" id="PF19552">
    <property type="entry name" value="DUF6075"/>
    <property type="match status" value="1"/>
</dbReference>
<dbReference type="EMBL" id="FP929050">
    <property type="protein sequence ID" value="CBL13830.1"/>
    <property type="molecule type" value="Genomic_DNA"/>
</dbReference>
<reference evidence="1 2" key="1">
    <citation type="submission" date="2010-03" db="EMBL/GenBank/DDBJ databases">
        <title>The genome sequence of Roseburia intestinalis XB6B4.</title>
        <authorList>
            <consortium name="metaHIT consortium -- http://www.metahit.eu/"/>
            <person name="Pajon A."/>
            <person name="Turner K."/>
            <person name="Parkhill J."/>
            <person name="Bernalier A."/>
        </authorList>
    </citation>
    <scope>NUCLEOTIDE SEQUENCE [LARGE SCALE GENOMIC DNA]</scope>
    <source>
        <strain evidence="1 2">XB6B4</strain>
    </source>
</reference>
<proteinExistence type="predicted"/>
<dbReference type="AlphaFoldDB" id="D4L2J0"/>
<evidence type="ECO:0000313" key="1">
    <source>
        <dbReference type="EMBL" id="CBL13830.1"/>
    </source>
</evidence>
<accession>D4L2J0</accession>
<organism evidence="1 2">
    <name type="scientific">Roseburia intestinalis XB6B4</name>
    <dbReference type="NCBI Taxonomy" id="718255"/>
    <lineage>
        <taxon>Bacteria</taxon>
        <taxon>Bacillati</taxon>
        <taxon>Bacillota</taxon>
        <taxon>Clostridia</taxon>
        <taxon>Lachnospirales</taxon>
        <taxon>Lachnospiraceae</taxon>
        <taxon>Roseburia</taxon>
    </lineage>
</organism>
<dbReference type="HOGENOM" id="CLU_124970_0_0_9"/>
<evidence type="ECO:0000313" key="2">
    <source>
        <dbReference type="Proteomes" id="UP000008953"/>
    </source>
</evidence>
<dbReference type="InterPro" id="IPR045721">
    <property type="entry name" value="DUF6075"/>
</dbReference>
<name>D4L2J0_9FIRM</name>
<protein>
    <submittedName>
        <fullName evidence="1">Uncharacterized protein</fullName>
    </submittedName>
</protein>
<reference evidence="1 2" key="2">
    <citation type="submission" date="2010-03" db="EMBL/GenBank/DDBJ databases">
        <authorList>
            <person name="Pajon A."/>
        </authorList>
    </citation>
    <scope>NUCLEOTIDE SEQUENCE [LARGE SCALE GENOMIC DNA]</scope>
    <source>
        <strain evidence="1 2">XB6B4</strain>
    </source>
</reference>
<dbReference type="Proteomes" id="UP000008953">
    <property type="component" value="Chromosome"/>
</dbReference>
<dbReference type="KEGG" id="rix:RO1_35720"/>
<gene>
    <name evidence="1" type="ORF">RO1_35720</name>
</gene>